<comment type="caution">
    <text evidence="2">The sequence shown here is derived from an EMBL/GenBank/DDBJ whole genome shotgun (WGS) entry which is preliminary data.</text>
</comment>
<organism evidence="2 3">
    <name type="scientific">Sinanodonta woodiana</name>
    <name type="common">Chinese pond mussel</name>
    <name type="synonym">Anodonta woodiana</name>
    <dbReference type="NCBI Taxonomy" id="1069815"/>
    <lineage>
        <taxon>Eukaryota</taxon>
        <taxon>Metazoa</taxon>
        <taxon>Spiralia</taxon>
        <taxon>Lophotrochozoa</taxon>
        <taxon>Mollusca</taxon>
        <taxon>Bivalvia</taxon>
        <taxon>Autobranchia</taxon>
        <taxon>Heteroconchia</taxon>
        <taxon>Palaeoheterodonta</taxon>
        <taxon>Unionida</taxon>
        <taxon>Unionoidea</taxon>
        <taxon>Unionidae</taxon>
        <taxon>Unioninae</taxon>
        <taxon>Sinanodonta</taxon>
    </lineage>
</organism>
<gene>
    <name evidence="2" type="ORF">ACJMK2_001551</name>
</gene>
<proteinExistence type="predicted"/>
<evidence type="ECO:0000259" key="1">
    <source>
        <dbReference type="Pfam" id="PF18738"/>
    </source>
</evidence>
<dbReference type="InterPro" id="IPR041249">
    <property type="entry name" value="HEPN_DZIP3"/>
</dbReference>
<dbReference type="Proteomes" id="UP001634394">
    <property type="component" value="Unassembled WGS sequence"/>
</dbReference>
<sequence length="191" mass="21844">GYGDDASISREHMNHARLNVALVTVCAKALRDILLTYVPKPCENKNKAIQPKAAKSKKKICTKTKKGNKPCLDNNQHHVVHPDPFDLNAAIVDTFDITMLYTRIRKDSTLSTSFKCWGKDPEDEPSRDRSIGASVERIRLYRNTISHSMDGKKTKEQFDDYWSKIDAVLDDIENELGTHGYRKELQKQRIQ</sequence>
<accession>A0ABD3XUV9</accession>
<protein>
    <recommendedName>
        <fullName evidence="1">DZIP3-like HEPN domain-containing protein</fullName>
    </recommendedName>
</protein>
<feature type="non-terminal residue" evidence="2">
    <location>
        <position position="191"/>
    </location>
</feature>
<feature type="non-terminal residue" evidence="2">
    <location>
        <position position="1"/>
    </location>
</feature>
<dbReference type="EMBL" id="JBJQND010000001">
    <property type="protein sequence ID" value="KAL3889203.1"/>
    <property type="molecule type" value="Genomic_DNA"/>
</dbReference>
<dbReference type="AlphaFoldDB" id="A0ABD3XUV9"/>
<reference evidence="2 3" key="1">
    <citation type="submission" date="2024-11" db="EMBL/GenBank/DDBJ databases">
        <title>Chromosome-level genome assembly of the freshwater bivalve Anodonta woodiana.</title>
        <authorList>
            <person name="Chen X."/>
        </authorList>
    </citation>
    <scope>NUCLEOTIDE SEQUENCE [LARGE SCALE GENOMIC DNA]</scope>
    <source>
        <strain evidence="2">MN2024</strain>
        <tissue evidence="2">Gills</tissue>
    </source>
</reference>
<evidence type="ECO:0000313" key="3">
    <source>
        <dbReference type="Proteomes" id="UP001634394"/>
    </source>
</evidence>
<name>A0ABD3XUV9_SINWO</name>
<feature type="domain" description="DZIP3-like HEPN" evidence="1">
    <location>
        <begin position="56"/>
        <end position="174"/>
    </location>
</feature>
<keyword evidence="3" id="KW-1185">Reference proteome</keyword>
<dbReference type="Pfam" id="PF18738">
    <property type="entry name" value="HEPN_DZIP3"/>
    <property type="match status" value="1"/>
</dbReference>
<evidence type="ECO:0000313" key="2">
    <source>
        <dbReference type="EMBL" id="KAL3889203.1"/>
    </source>
</evidence>